<dbReference type="RefSeq" id="WP_197351383.1">
    <property type="nucleotide sequence ID" value="NZ_CP048882.1"/>
</dbReference>
<dbReference type="KEGG" id="sbat:G4Z16_15560"/>
<reference evidence="2" key="1">
    <citation type="submission" date="2020-02" db="EMBL/GenBank/DDBJ databases">
        <title>Streptomyces sp. ASO4wet.</title>
        <authorList>
            <person name="Risdian C."/>
            <person name="Landwehr W."/>
            <person name="Schupp P."/>
            <person name="Wink J."/>
        </authorList>
    </citation>
    <scope>NUCLEOTIDE SEQUENCE [LARGE SCALE GENOMIC DNA]</scope>
    <source>
        <strain evidence="2">ASO4wet</strain>
    </source>
</reference>
<sequence length="65" mass="7232">MPVPFVFRLRDRFGPVQVGNVWGDSGVTGYIAVCEADRCGWSSEYSSYAAACIAARNHRCRIPQH</sequence>
<accession>A0A7T1T727</accession>
<protein>
    <submittedName>
        <fullName evidence="1">Mobile element transfer</fullName>
    </submittedName>
</protein>
<evidence type="ECO:0000313" key="1">
    <source>
        <dbReference type="EMBL" id="QPP07573.1"/>
    </source>
</evidence>
<dbReference type="AlphaFoldDB" id="A0A7T1T727"/>
<dbReference type="Pfam" id="PF05122">
    <property type="entry name" value="SpdB"/>
    <property type="match status" value="1"/>
</dbReference>
<evidence type="ECO:0000313" key="2">
    <source>
        <dbReference type="Proteomes" id="UP000595046"/>
    </source>
</evidence>
<dbReference type="InterPro" id="IPR007806">
    <property type="entry name" value="SpdB"/>
</dbReference>
<organism evidence="1 2">
    <name type="scientific">Streptomyces bathyalis</name>
    <dbReference type="NCBI Taxonomy" id="2710756"/>
    <lineage>
        <taxon>Bacteria</taxon>
        <taxon>Bacillati</taxon>
        <taxon>Actinomycetota</taxon>
        <taxon>Actinomycetes</taxon>
        <taxon>Kitasatosporales</taxon>
        <taxon>Streptomycetaceae</taxon>
        <taxon>Streptomyces</taxon>
    </lineage>
</organism>
<name>A0A7T1T727_9ACTN</name>
<proteinExistence type="predicted"/>
<dbReference type="Proteomes" id="UP000595046">
    <property type="component" value="Chromosome"/>
</dbReference>
<keyword evidence="2" id="KW-1185">Reference proteome</keyword>
<gene>
    <name evidence="1" type="ORF">G4Z16_15560</name>
</gene>
<dbReference type="EMBL" id="CP048882">
    <property type="protein sequence ID" value="QPP07573.1"/>
    <property type="molecule type" value="Genomic_DNA"/>
</dbReference>